<evidence type="ECO:0008006" key="3">
    <source>
        <dbReference type="Google" id="ProtNLM"/>
    </source>
</evidence>
<reference evidence="2" key="1">
    <citation type="submission" date="2016-10" db="EMBL/GenBank/DDBJ databases">
        <authorList>
            <person name="Varghese N."/>
            <person name="Submissions S."/>
        </authorList>
    </citation>
    <scope>NUCLEOTIDE SEQUENCE [LARGE SCALE GENOMIC DNA]</scope>
    <source>
        <strain evidence="2">CDM_6</strain>
    </source>
</reference>
<dbReference type="AlphaFoldDB" id="A0A1I0HQF6"/>
<accession>A0A1I0HQF6</accession>
<keyword evidence="2" id="KW-1185">Reference proteome</keyword>
<dbReference type="Proteomes" id="UP000199320">
    <property type="component" value="Unassembled WGS sequence"/>
</dbReference>
<dbReference type="EMBL" id="FOIC01000014">
    <property type="protein sequence ID" value="SET85402.1"/>
    <property type="molecule type" value="Genomic_DNA"/>
</dbReference>
<evidence type="ECO:0000313" key="2">
    <source>
        <dbReference type="Proteomes" id="UP000199320"/>
    </source>
</evidence>
<proteinExistence type="predicted"/>
<name>A0A1I0HQF6_9EURY</name>
<evidence type="ECO:0000313" key="1">
    <source>
        <dbReference type="EMBL" id="SET85402.1"/>
    </source>
</evidence>
<organism evidence="1 2">
    <name type="scientific">Natrinema hispanicum</name>
    <dbReference type="NCBI Taxonomy" id="392421"/>
    <lineage>
        <taxon>Archaea</taxon>
        <taxon>Methanobacteriati</taxon>
        <taxon>Methanobacteriota</taxon>
        <taxon>Stenosarchaea group</taxon>
        <taxon>Halobacteria</taxon>
        <taxon>Halobacteriales</taxon>
        <taxon>Natrialbaceae</taxon>
        <taxon>Natrinema</taxon>
    </lineage>
</organism>
<protein>
    <recommendedName>
        <fullName evidence="3">Transposase DDE domain-containing protein</fullName>
    </recommendedName>
</protein>
<sequence length="86" mass="10047">MYLGIDIHKRYSQVAVMNDAGEIVEEVRVENANLDDRYAQRSMTETVNSAVKRSLGYAVRARTWYREFREIALMCVVYNIKQAIKQ</sequence>
<gene>
    <name evidence="1" type="ORF">SAMN04488694_11465</name>
</gene>